<dbReference type="SMART" id="SM00336">
    <property type="entry name" value="BBOX"/>
    <property type="match status" value="1"/>
</dbReference>
<gene>
    <name evidence="7" type="ORF">OCBIM_22026885mg</name>
</gene>
<dbReference type="InterPro" id="IPR013083">
    <property type="entry name" value="Znf_RING/FYVE/PHD"/>
</dbReference>
<dbReference type="GO" id="GO:0008270">
    <property type="term" value="F:zinc ion binding"/>
    <property type="evidence" value="ECO:0007669"/>
    <property type="project" value="UniProtKB-KW"/>
</dbReference>
<dbReference type="SMART" id="SM00184">
    <property type="entry name" value="RING"/>
    <property type="match status" value="1"/>
</dbReference>
<dbReference type="PROSITE" id="PS50119">
    <property type="entry name" value="ZF_BBOX"/>
    <property type="match status" value="1"/>
</dbReference>
<dbReference type="InterPro" id="IPR047153">
    <property type="entry name" value="TRIM45/56/19-like"/>
</dbReference>
<protein>
    <recommendedName>
        <fullName evidence="8">RING-type domain-containing protein</fullName>
    </recommendedName>
</protein>
<keyword evidence="1" id="KW-0479">Metal-binding</keyword>
<evidence type="ECO:0000256" key="1">
    <source>
        <dbReference type="ARBA" id="ARBA00022723"/>
    </source>
</evidence>
<organism evidence="7">
    <name type="scientific">Octopus bimaculoides</name>
    <name type="common">California two-spotted octopus</name>
    <dbReference type="NCBI Taxonomy" id="37653"/>
    <lineage>
        <taxon>Eukaryota</taxon>
        <taxon>Metazoa</taxon>
        <taxon>Spiralia</taxon>
        <taxon>Lophotrochozoa</taxon>
        <taxon>Mollusca</taxon>
        <taxon>Cephalopoda</taxon>
        <taxon>Coleoidea</taxon>
        <taxon>Octopodiformes</taxon>
        <taxon>Octopoda</taxon>
        <taxon>Incirrata</taxon>
        <taxon>Octopodidae</taxon>
        <taxon>Octopus</taxon>
    </lineage>
</organism>
<keyword evidence="3" id="KW-0862">Zinc</keyword>
<dbReference type="EMBL" id="KQ420133">
    <property type="protein sequence ID" value="KOF81179.1"/>
    <property type="molecule type" value="Genomic_DNA"/>
</dbReference>
<dbReference type="Gene3D" id="3.30.160.60">
    <property type="entry name" value="Classic Zinc Finger"/>
    <property type="match status" value="1"/>
</dbReference>
<feature type="domain" description="B box-type" evidence="6">
    <location>
        <begin position="189"/>
        <end position="233"/>
    </location>
</feature>
<evidence type="ECO:0000313" key="7">
    <source>
        <dbReference type="EMBL" id="KOF81179.1"/>
    </source>
</evidence>
<dbReference type="SUPFAM" id="SSF57850">
    <property type="entry name" value="RING/U-box"/>
    <property type="match status" value="1"/>
</dbReference>
<name>A0A0L8GWI0_OCTBM</name>
<dbReference type="Pfam" id="PF13445">
    <property type="entry name" value="zf-RING_UBOX"/>
    <property type="match status" value="1"/>
</dbReference>
<evidence type="ECO:0000256" key="3">
    <source>
        <dbReference type="ARBA" id="ARBA00022833"/>
    </source>
</evidence>
<evidence type="ECO:0000259" key="6">
    <source>
        <dbReference type="PROSITE" id="PS50119"/>
    </source>
</evidence>
<evidence type="ECO:0000259" key="5">
    <source>
        <dbReference type="PROSITE" id="PS50089"/>
    </source>
</evidence>
<dbReference type="InterPro" id="IPR027370">
    <property type="entry name" value="Znf-RING_euk"/>
</dbReference>
<reference evidence="7" key="1">
    <citation type="submission" date="2015-07" db="EMBL/GenBank/DDBJ databases">
        <title>MeaNS - Measles Nucleotide Surveillance Program.</title>
        <authorList>
            <person name="Tran T."/>
            <person name="Druce J."/>
        </authorList>
    </citation>
    <scope>NUCLEOTIDE SEQUENCE</scope>
    <source>
        <strain evidence="7">UCB-OBI-ISO-001</strain>
        <tissue evidence="7">Gonad</tissue>
    </source>
</reference>
<keyword evidence="2 4" id="KW-0863">Zinc-finger</keyword>
<dbReference type="Gene3D" id="3.30.40.10">
    <property type="entry name" value="Zinc/RING finger domain, C3HC4 (zinc finger)"/>
    <property type="match status" value="1"/>
</dbReference>
<evidence type="ECO:0008006" key="8">
    <source>
        <dbReference type="Google" id="ProtNLM"/>
    </source>
</evidence>
<proteinExistence type="predicted"/>
<evidence type="ECO:0000256" key="4">
    <source>
        <dbReference type="PROSITE-ProRule" id="PRU00024"/>
    </source>
</evidence>
<evidence type="ECO:0000256" key="2">
    <source>
        <dbReference type="ARBA" id="ARBA00022771"/>
    </source>
</evidence>
<accession>A0A0L8GWI0</accession>
<dbReference type="OrthoDB" id="6105938at2759"/>
<dbReference type="PROSITE" id="PS50089">
    <property type="entry name" value="ZF_RING_2"/>
    <property type="match status" value="1"/>
</dbReference>
<dbReference type="AlphaFoldDB" id="A0A0L8GWI0"/>
<dbReference type="SUPFAM" id="SSF57845">
    <property type="entry name" value="B-box zinc-binding domain"/>
    <property type="match status" value="1"/>
</dbReference>
<dbReference type="InterPro" id="IPR000315">
    <property type="entry name" value="Znf_B-box"/>
</dbReference>
<dbReference type="PANTHER" id="PTHR25462:SF296">
    <property type="entry name" value="MEIOTIC P26, ISOFORM F"/>
    <property type="match status" value="1"/>
</dbReference>
<dbReference type="STRING" id="37653.A0A0L8GWI0"/>
<dbReference type="Pfam" id="PF00643">
    <property type="entry name" value="zf-B_box"/>
    <property type="match status" value="1"/>
</dbReference>
<feature type="domain" description="RING-type" evidence="5">
    <location>
        <begin position="96"/>
        <end position="157"/>
    </location>
</feature>
<dbReference type="InterPro" id="IPR001841">
    <property type="entry name" value="Znf_RING"/>
</dbReference>
<dbReference type="PANTHER" id="PTHR25462">
    <property type="entry name" value="BONUS, ISOFORM C-RELATED"/>
    <property type="match status" value="1"/>
</dbReference>
<sequence>MVRKCGRPNCETCPNLLEGSEFQLKQEERFTIKTSFICTSENLIYNLFRLWNCSVPDNTENSDKKTQPSSKLVEKTLRKRKLVFDEEHFQDAFLRCIICRDVYNDTNKAPKSLPCQHCFCLNCFLEMFRVEGEYRQSLTSAFRGMPRAVKIQCPTCRESIIASEDDLRRLPNQNSILELLKFVEQTGITDISYCSKHQLQPINFFCELCSVAVCSDCTVIDHKEINGHNVMSIDEALKKYTPVINDSIEDMEIQKQKYREKRLQILQRMEDVNKMEKRVAAEIKEAFQFFRNAIIERERNITSMAEQEANRKRTHLNENLRQITEKEEGMTERIRILNAAKTEKDIPYMFSTYSAAQDSLSDNIELPHRMDDGFDLSFHYKTEKLDTVTWDLKEFGFLTIESS</sequence>